<dbReference type="Proteomes" id="UP000182658">
    <property type="component" value="Unassembled WGS sequence"/>
</dbReference>
<dbReference type="Pfam" id="PF08975">
    <property type="entry name" value="2H-phosphodiest"/>
    <property type="match status" value="1"/>
</dbReference>
<dbReference type="InterPro" id="IPR015069">
    <property type="entry name" value="2H-PEstase_DUF1868"/>
</dbReference>
<feature type="compositionally biased region" description="Basic and acidic residues" evidence="1">
    <location>
        <begin position="1"/>
        <end position="11"/>
    </location>
</feature>
<dbReference type="InterPro" id="IPR009097">
    <property type="entry name" value="Cyclic_Pdiesterase"/>
</dbReference>
<organism evidence="3 4">
    <name type="scientific">Coniochaeta ligniaria NRRL 30616</name>
    <dbReference type="NCBI Taxonomy" id="1408157"/>
    <lineage>
        <taxon>Eukaryota</taxon>
        <taxon>Fungi</taxon>
        <taxon>Dikarya</taxon>
        <taxon>Ascomycota</taxon>
        <taxon>Pezizomycotina</taxon>
        <taxon>Sordariomycetes</taxon>
        <taxon>Sordariomycetidae</taxon>
        <taxon>Coniochaetales</taxon>
        <taxon>Coniochaetaceae</taxon>
        <taxon>Coniochaeta</taxon>
    </lineage>
</organism>
<keyword evidence="4" id="KW-1185">Reference proteome</keyword>
<evidence type="ECO:0000259" key="2">
    <source>
        <dbReference type="Pfam" id="PF08975"/>
    </source>
</evidence>
<reference evidence="3 4" key="1">
    <citation type="submission" date="2016-10" db="EMBL/GenBank/DDBJ databases">
        <title>Draft genome sequence of Coniochaeta ligniaria NRRL30616, a lignocellulolytic fungus for bioabatement of inhibitors in plant biomass hydrolysates.</title>
        <authorList>
            <consortium name="DOE Joint Genome Institute"/>
            <person name="Jimenez D.J."/>
            <person name="Hector R.E."/>
            <person name="Riley R."/>
            <person name="Sun H."/>
            <person name="Grigoriev I.V."/>
            <person name="Van Elsas J.D."/>
            <person name="Nichols N.N."/>
        </authorList>
    </citation>
    <scope>NUCLEOTIDE SEQUENCE [LARGE SCALE GENOMIC DNA]</scope>
    <source>
        <strain evidence="3 4">NRRL 30616</strain>
    </source>
</reference>
<accession>A0A1J7IWL8</accession>
<evidence type="ECO:0000313" key="4">
    <source>
        <dbReference type="Proteomes" id="UP000182658"/>
    </source>
</evidence>
<gene>
    <name evidence="3" type="ORF">CONLIGDRAFT_629391</name>
</gene>
<proteinExistence type="predicted"/>
<dbReference type="AlphaFoldDB" id="A0A1J7IWL8"/>
<dbReference type="EMBL" id="KV875095">
    <property type="protein sequence ID" value="OIW31717.1"/>
    <property type="molecule type" value="Genomic_DNA"/>
</dbReference>
<evidence type="ECO:0000313" key="3">
    <source>
        <dbReference type="EMBL" id="OIW31717.1"/>
    </source>
</evidence>
<feature type="domain" description="DUF1868" evidence="2">
    <location>
        <begin position="24"/>
        <end position="138"/>
    </location>
</feature>
<sequence>MSPEQEIHDDQNTSSRYPAGIPGKFDKDGNVQPFPGNTIVCHLSQSSELYASLLGLYEKLRTGPHSHLYTLLPPPSWHMTVFEGVCDQVRKPGYWPSDLPPDAPLADCTAHFAEKLSTFDLGFDPPPYRMCVRGIDPLEIGLGLHLEFRDAGEETRFRALRDRISETLSLRHPGHESYGLHLSLAYLLRHLTDDQKAEISKLVLDHLAGSPVEFELGAPEFCTFENMFAFKRLFYLGIQGL</sequence>
<dbReference type="InParanoid" id="A0A1J7IWL8"/>
<dbReference type="OrthoDB" id="2877829at2759"/>
<dbReference type="Gene3D" id="3.90.1140.10">
    <property type="entry name" value="Cyclic phosphodiesterase"/>
    <property type="match status" value="1"/>
</dbReference>
<protein>
    <submittedName>
        <fullName evidence="3">DUF1868-domain-containing protein</fullName>
    </submittedName>
</protein>
<feature type="region of interest" description="Disordered" evidence="1">
    <location>
        <begin position="1"/>
        <end position="30"/>
    </location>
</feature>
<dbReference type="SUPFAM" id="SSF55144">
    <property type="entry name" value="LigT-like"/>
    <property type="match status" value="1"/>
</dbReference>
<name>A0A1J7IWL8_9PEZI</name>
<evidence type="ECO:0000256" key="1">
    <source>
        <dbReference type="SAM" id="MobiDB-lite"/>
    </source>
</evidence>